<feature type="chain" id="PRO_5002936160" evidence="2">
    <location>
        <begin position="22"/>
        <end position="215"/>
    </location>
</feature>
<protein>
    <submittedName>
        <fullName evidence="3">Uncharacterized protein</fullName>
    </submittedName>
</protein>
<feature type="region of interest" description="Disordered" evidence="1">
    <location>
        <begin position="25"/>
        <end position="77"/>
    </location>
</feature>
<feature type="compositionally biased region" description="Basic and acidic residues" evidence="1">
    <location>
        <begin position="183"/>
        <end position="200"/>
    </location>
</feature>
<feature type="region of interest" description="Disordered" evidence="1">
    <location>
        <begin position="108"/>
        <end position="215"/>
    </location>
</feature>
<organism>
    <name type="scientific">Branchiostoma floridae</name>
    <name type="common">Florida lancelet</name>
    <name type="synonym">Amphioxus</name>
    <dbReference type="NCBI Taxonomy" id="7739"/>
    <lineage>
        <taxon>Eukaryota</taxon>
        <taxon>Metazoa</taxon>
        <taxon>Chordata</taxon>
        <taxon>Cephalochordata</taxon>
        <taxon>Leptocardii</taxon>
        <taxon>Amphioxiformes</taxon>
        <taxon>Branchiostomatidae</taxon>
        <taxon>Branchiostoma</taxon>
    </lineage>
</organism>
<keyword evidence="2" id="KW-0732">Signal</keyword>
<proteinExistence type="predicted"/>
<gene>
    <name evidence="3" type="ORF">BRAFLDRAFT_87698</name>
</gene>
<dbReference type="AlphaFoldDB" id="C3ZAC3"/>
<feature type="signal peptide" evidence="2">
    <location>
        <begin position="1"/>
        <end position="21"/>
    </location>
</feature>
<reference evidence="3" key="1">
    <citation type="journal article" date="2008" name="Nature">
        <title>The amphioxus genome and the evolution of the chordate karyotype.</title>
        <authorList>
            <consortium name="US DOE Joint Genome Institute (JGI-PGF)"/>
            <person name="Putnam N.H."/>
            <person name="Butts T."/>
            <person name="Ferrier D.E.K."/>
            <person name="Furlong R.F."/>
            <person name="Hellsten U."/>
            <person name="Kawashima T."/>
            <person name="Robinson-Rechavi M."/>
            <person name="Shoguchi E."/>
            <person name="Terry A."/>
            <person name="Yu J.-K."/>
            <person name="Benito-Gutierrez E.L."/>
            <person name="Dubchak I."/>
            <person name="Garcia-Fernandez J."/>
            <person name="Gibson-Brown J.J."/>
            <person name="Grigoriev I.V."/>
            <person name="Horton A.C."/>
            <person name="de Jong P.J."/>
            <person name="Jurka J."/>
            <person name="Kapitonov V.V."/>
            <person name="Kohara Y."/>
            <person name="Kuroki Y."/>
            <person name="Lindquist E."/>
            <person name="Lucas S."/>
            <person name="Osoegawa K."/>
            <person name="Pennacchio L.A."/>
            <person name="Salamov A.A."/>
            <person name="Satou Y."/>
            <person name="Sauka-Spengler T."/>
            <person name="Schmutz J."/>
            <person name="Shin-I T."/>
            <person name="Toyoda A."/>
            <person name="Bronner-Fraser M."/>
            <person name="Fujiyama A."/>
            <person name="Holland L.Z."/>
            <person name="Holland P.W.H."/>
            <person name="Satoh N."/>
            <person name="Rokhsar D.S."/>
        </authorList>
    </citation>
    <scope>NUCLEOTIDE SEQUENCE [LARGE SCALE GENOMIC DNA]</scope>
    <source>
        <strain evidence="3">S238N-H82</strain>
        <tissue evidence="3">Testes</tissue>
    </source>
</reference>
<evidence type="ECO:0000256" key="2">
    <source>
        <dbReference type="SAM" id="SignalP"/>
    </source>
</evidence>
<evidence type="ECO:0000256" key="1">
    <source>
        <dbReference type="SAM" id="MobiDB-lite"/>
    </source>
</evidence>
<name>C3ZAC3_BRAFL</name>
<accession>C3ZAC3</accession>
<dbReference type="EMBL" id="GG666602">
    <property type="protein sequence ID" value="EEN50516.1"/>
    <property type="molecule type" value="Genomic_DNA"/>
</dbReference>
<dbReference type="InParanoid" id="C3ZAC3"/>
<evidence type="ECO:0000313" key="3">
    <source>
        <dbReference type="EMBL" id="EEN50516.1"/>
    </source>
</evidence>
<feature type="compositionally biased region" description="Basic and acidic residues" evidence="1">
    <location>
        <begin position="154"/>
        <end position="175"/>
    </location>
</feature>
<sequence length="215" mass="23078">MTMKFALCVLLVSMAVLSTEAWPRRGGFGRQYQPSGNLDGAGYGGDSDPGALPEGDPNPRPRPQPGRGRRGPPPHVAERLVDMLQRLFEGREMPEGIERLLQRLLGLRPERPGAGGSDPERPGPGGRPERPGPGGRPERPGPGGRPERPGPGSRPERPGPGDRPEYPGAGDRPDMPENGGRPEVPETDGRPEVPESHGPDEYPNTDFGDAPFFFP</sequence>